<proteinExistence type="predicted"/>
<dbReference type="KEGG" id="sci:B446_28805"/>
<dbReference type="STRING" id="1214242.B446_28805"/>
<dbReference type="PATRIC" id="fig|1214242.5.peg.5902"/>
<accession>S5VPR0</accession>
<evidence type="ECO:0000313" key="4">
    <source>
        <dbReference type="Proteomes" id="UP000015423"/>
    </source>
</evidence>
<feature type="region of interest" description="Disordered" evidence="1">
    <location>
        <begin position="42"/>
        <end position="67"/>
    </location>
</feature>
<keyword evidence="4" id="KW-1185">Reference proteome</keyword>
<keyword evidence="2" id="KW-0732">Signal</keyword>
<dbReference type="RefSeq" id="WP_020942977.1">
    <property type="nucleotide sequence ID" value="NC_021985.1"/>
</dbReference>
<name>S5VPR0_STRC3</name>
<feature type="signal peptide" evidence="2">
    <location>
        <begin position="1"/>
        <end position="27"/>
    </location>
</feature>
<feature type="compositionally biased region" description="Gly residues" evidence="1">
    <location>
        <begin position="57"/>
        <end position="67"/>
    </location>
</feature>
<evidence type="ECO:0000313" key="3">
    <source>
        <dbReference type="EMBL" id="AGS72567.1"/>
    </source>
</evidence>
<evidence type="ECO:0000256" key="1">
    <source>
        <dbReference type="SAM" id="MobiDB-lite"/>
    </source>
</evidence>
<dbReference type="EMBL" id="CP006259">
    <property type="protein sequence ID" value="AGS72567.1"/>
    <property type="molecule type" value="Genomic_DNA"/>
</dbReference>
<reference evidence="4" key="1">
    <citation type="submission" date="2012-10" db="EMBL/GenBank/DDBJ databases">
        <title>The complete genome sequence of Streptomyces collinus Tu 365.</title>
        <authorList>
            <person name="Ruckert C."/>
            <person name="Szczepanowski R."/>
            <person name="Goesmann A."/>
            <person name="Pross E.K."/>
            <person name="Musiol E.M."/>
            <person name="Blin K."/>
            <person name="Wohlleben W."/>
            <person name="Puhler A."/>
            <person name="Weber T."/>
            <person name="Kalinowski J."/>
        </authorList>
    </citation>
    <scope>NUCLEOTIDE SEQUENCE [LARGE SCALE GENOMIC DNA]</scope>
    <source>
        <strain evidence="4">DSM 40733 / Tue 365</strain>
    </source>
</reference>
<sequence>MSPSTRGAAALAAVAVALVTAYGTAQAASRTVAPALRRTAVAVPGGWHAPQQDRDPGGSGHPRPGGD</sequence>
<dbReference type="AlphaFoldDB" id="S5VPR0"/>
<protein>
    <submittedName>
        <fullName evidence="3">Uncharacterized protein</fullName>
    </submittedName>
</protein>
<evidence type="ECO:0000256" key="2">
    <source>
        <dbReference type="SAM" id="SignalP"/>
    </source>
</evidence>
<feature type="chain" id="PRO_5004541758" evidence="2">
    <location>
        <begin position="28"/>
        <end position="67"/>
    </location>
</feature>
<organism evidence="3 4">
    <name type="scientific">Streptomyces collinus (strain DSM 40733 / Tue 365)</name>
    <dbReference type="NCBI Taxonomy" id="1214242"/>
    <lineage>
        <taxon>Bacteria</taxon>
        <taxon>Bacillati</taxon>
        <taxon>Actinomycetota</taxon>
        <taxon>Actinomycetes</taxon>
        <taxon>Kitasatosporales</taxon>
        <taxon>Streptomycetaceae</taxon>
        <taxon>Streptomyces</taxon>
    </lineage>
</organism>
<dbReference type="Proteomes" id="UP000015423">
    <property type="component" value="Chromosome"/>
</dbReference>
<gene>
    <name evidence="3" type="ORF">B446_28805</name>
</gene>
<reference evidence="3 4" key="2">
    <citation type="journal article" date="2013" name="J. Biotechnol.">
        <title>Complete genome sequence of the kirromycin producer Streptomyces collinus Tu 365 consisting of a linear chromosome and two linear plasmids.</title>
        <authorList>
            <person name="Ruckert C."/>
            <person name="Szczepanowski R."/>
            <person name="Albersmeier A."/>
            <person name="Goesmann A."/>
            <person name="Iftime D."/>
            <person name="Musiol E.M."/>
            <person name="Blin K."/>
            <person name="Wohlleben W."/>
            <person name="Puhler A."/>
            <person name="Kalinowski J."/>
            <person name="Weber T."/>
        </authorList>
    </citation>
    <scope>NUCLEOTIDE SEQUENCE [LARGE SCALE GENOMIC DNA]</scope>
    <source>
        <strain evidence="4">DSM 40733 / Tue 365</strain>
    </source>
</reference>
<dbReference type="HOGENOM" id="CLU_205383_0_0_11"/>